<dbReference type="AlphaFoldDB" id="A0A078KW80"/>
<dbReference type="eggNOG" id="ENOG5032UWZ">
    <property type="taxonomic scope" value="Bacteria"/>
</dbReference>
<evidence type="ECO:0000313" key="2">
    <source>
        <dbReference type="Proteomes" id="UP000044071"/>
    </source>
</evidence>
<dbReference type="OrthoDB" id="8856867at2"/>
<organism evidence="1 2">
    <name type="scientific">Legionella massiliensis</name>
    <dbReference type="NCBI Taxonomy" id="1034943"/>
    <lineage>
        <taxon>Bacteria</taxon>
        <taxon>Pseudomonadati</taxon>
        <taxon>Pseudomonadota</taxon>
        <taxon>Gammaproteobacteria</taxon>
        <taxon>Legionellales</taxon>
        <taxon>Legionellaceae</taxon>
        <taxon>Legionella</taxon>
    </lineage>
</organism>
<accession>A0A078KW80</accession>
<gene>
    <name evidence="1" type="ORF">BN59_00273</name>
</gene>
<sequence>MTQYFRYFIFIASLLISMTGYAFDHIICSLSVDSFREQVQAGKEYTNTYTCVNTYPNNPRFPAVKLGLLANIQSGAVQTLKVTGSCADQLLAPGGFCQFQLGISLQQAAILDVKIVVGAGLYTIQQLPVVARAGSTPPPPTNPTITWPSSGNSFAIADATANGFGGYVGDATDSSGHTVIYTFAILSGPGVIVGSQTGYFTLAGVDGTTQIQITATSDDATPVPGTPFNVQVSPVPVKVIAFHNNTTETIYPVIESPKQDIDAWMQGLFKVGSANINTDVFKATLLHRAYVNGTSGIAPGQTTLVYVPFYSNLVATPSGGGVPDQYVDWWKSMRIYLYDIQASLVASQSTGGTIPITLESTGPTCLSGCAAPVSYFSATTGIPDTDPYQLAEYTFASVITSKTPPYPTYLVEVNFNISNVDQIYFSAAMEPFGSNLVGYMGSVEPLTQFRASLDNFVSETNWPKYTNTPHTRVPGAFIALSGNSLLTSNTDVTNLLTANWNNCLAAFDPDCVIVNNLFQNNWATCGNPGIVPLKNIYGYVSACPGQTLPSSDDPIFQSYLNLQYNYLTMSPGYLQNFNPYTQLIHKTLGANGYAFSVDDSVAFISTTGNGLNISIGGPQGLPNSAQFSNSAVTVISPGTPDTAPFFTNFGICCPSSGQTPDCSGTAPNQFTVGSAITFQYPQSYYPCQVTLQDSTSRVYKFTLNSVAPLSTANITSCTPPASNPNWCSQFVVANPTKPSQQTTVNTGPP</sequence>
<dbReference type="EMBL" id="CCSB01000001">
    <property type="protein sequence ID" value="CDZ76009.1"/>
    <property type="molecule type" value="Genomic_DNA"/>
</dbReference>
<dbReference type="Proteomes" id="UP000044071">
    <property type="component" value="Unassembled WGS sequence"/>
</dbReference>
<keyword evidence="2" id="KW-1185">Reference proteome</keyword>
<dbReference type="RefSeq" id="WP_043872629.1">
    <property type="nucleotide sequence ID" value="NZ_CCVW01000001.1"/>
</dbReference>
<name>A0A078KW80_9GAMM</name>
<protein>
    <submittedName>
        <fullName evidence="1">Uncharacterized protein</fullName>
    </submittedName>
</protein>
<proteinExistence type="predicted"/>
<evidence type="ECO:0000313" key="1">
    <source>
        <dbReference type="EMBL" id="CDZ76009.1"/>
    </source>
</evidence>
<reference evidence="1 2" key="1">
    <citation type="submission" date="2014-06" db="EMBL/GenBank/DDBJ databases">
        <authorList>
            <person name="Urmite Genomes Urmite Genomes"/>
        </authorList>
    </citation>
    <scope>NUCLEOTIDE SEQUENCE [LARGE SCALE GENOMIC DNA]</scope>
</reference>